<proteinExistence type="predicted"/>
<evidence type="ECO:0000256" key="2">
    <source>
        <dbReference type="ARBA" id="ARBA00023015"/>
    </source>
</evidence>
<keyword evidence="5" id="KW-0539">Nucleus</keyword>
<evidence type="ECO:0000256" key="5">
    <source>
        <dbReference type="ARBA" id="ARBA00023242"/>
    </source>
</evidence>
<keyword evidence="4" id="KW-0804">Transcription</keyword>
<dbReference type="InterPro" id="IPR044810">
    <property type="entry name" value="WRKY_plant"/>
</dbReference>
<reference evidence="8" key="1">
    <citation type="journal article" date="2019" name="Database">
        <title>The radish genome database (RadishGD): an integrated information resource for radish genomics.</title>
        <authorList>
            <person name="Yu H.J."/>
            <person name="Baek S."/>
            <person name="Lee Y.J."/>
            <person name="Cho A."/>
            <person name="Mun J.H."/>
        </authorList>
    </citation>
    <scope>NUCLEOTIDE SEQUENCE [LARGE SCALE GENOMIC DNA]</scope>
    <source>
        <strain evidence="8">cv. WK10039</strain>
    </source>
</reference>
<dbReference type="Pfam" id="PF03106">
    <property type="entry name" value="WRKY"/>
    <property type="match status" value="1"/>
</dbReference>
<dbReference type="GeneID" id="130509746"/>
<name>A0A9W3DDM6_RAPSA</name>
<dbReference type="PROSITE" id="PS50811">
    <property type="entry name" value="WRKY"/>
    <property type="match status" value="1"/>
</dbReference>
<feature type="region of interest" description="Disordered" evidence="6">
    <location>
        <begin position="126"/>
        <end position="159"/>
    </location>
</feature>
<dbReference type="GO" id="GO:0043565">
    <property type="term" value="F:sequence-specific DNA binding"/>
    <property type="evidence" value="ECO:0007669"/>
    <property type="project" value="InterPro"/>
</dbReference>
<dbReference type="Gene3D" id="2.20.25.80">
    <property type="entry name" value="WRKY domain"/>
    <property type="match status" value="1"/>
</dbReference>
<evidence type="ECO:0000256" key="4">
    <source>
        <dbReference type="ARBA" id="ARBA00023163"/>
    </source>
</evidence>
<evidence type="ECO:0000256" key="6">
    <source>
        <dbReference type="SAM" id="MobiDB-lite"/>
    </source>
</evidence>
<comment type="subcellular location">
    <subcellularLocation>
        <location evidence="1">Nucleus</location>
    </subcellularLocation>
</comment>
<gene>
    <name evidence="9" type="primary">LOC130509746</name>
</gene>
<dbReference type="RefSeq" id="XP_056861909.1">
    <property type="nucleotide sequence ID" value="XM_057005929.1"/>
</dbReference>
<dbReference type="GO" id="GO:0003700">
    <property type="term" value="F:DNA-binding transcription factor activity"/>
    <property type="evidence" value="ECO:0007669"/>
    <property type="project" value="InterPro"/>
</dbReference>
<dbReference type="KEGG" id="rsz:130509746"/>
<accession>A0A9W3DDM6</accession>
<dbReference type="PANTHER" id="PTHR31282">
    <property type="entry name" value="WRKY TRANSCRIPTION FACTOR 21-RELATED"/>
    <property type="match status" value="1"/>
</dbReference>
<evidence type="ECO:0000256" key="3">
    <source>
        <dbReference type="ARBA" id="ARBA00023125"/>
    </source>
</evidence>
<protein>
    <submittedName>
        <fullName evidence="9">WRKY transcription factor 55-like isoform X1</fullName>
    </submittedName>
</protein>
<dbReference type="InterPro" id="IPR003657">
    <property type="entry name" value="WRKY_dom"/>
</dbReference>
<evidence type="ECO:0000256" key="1">
    <source>
        <dbReference type="ARBA" id="ARBA00004123"/>
    </source>
</evidence>
<dbReference type="AlphaFoldDB" id="A0A9W3DDM6"/>
<sequence>MCYSYQKHKRKVQMEEVMSIIFRGLKLVDELKSSLQEKSPEALSTYLDEITKTFCDAKERLKIVLVIRNSETAMNQLKPAIAACSDQMLMQIEPGLMQEYWLRYGGSTSSQGTEAVTQRQLMAVKGDGGRNLMATERSGGSGSGSSTPRQRRRKNEGEEQTVLVAALRSGNTDLPPDDNHTWRKYGQKEILGSTYTRAYYRCTHQKLYNCPAKKQVQRLNDDPFTFRVTYRGSHTCHIYSTAPTISTAAPTAPIATTATTSHPVDYGPFFDMAEAMMFGSSGSGANMDFIFPCNDPPPHNHFYRRPEDGDGDK</sequence>
<feature type="domain" description="WRKY" evidence="7">
    <location>
        <begin position="177"/>
        <end position="239"/>
    </location>
</feature>
<organism evidence="8 9">
    <name type="scientific">Raphanus sativus</name>
    <name type="common">Radish</name>
    <name type="synonym">Raphanus raphanistrum var. sativus</name>
    <dbReference type="NCBI Taxonomy" id="3726"/>
    <lineage>
        <taxon>Eukaryota</taxon>
        <taxon>Viridiplantae</taxon>
        <taxon>Streptophyta</taxon>
        <taxon>Embryophyta</taxon>
        <taxon>Tracheophyta</taxon>
        <taxon>Spermatophyta</taxon>
        <taxon>Magnoliopsida</taxon>
        <taxon>eudicotyledons</taxon>
        <taxon>Gunneridae</taxon>
        <taxon>Pentapetalae</taxon>
        <taxon>rosids</taxon>
        <taxon>malvids</taxon>
        <taxon>Brassicales</taxon>
        <taxon>Brassicaceae</taxon>
        <taxon>Brassiceae</taxon>
        <taxon>Raphanus</taxon>
    </lineage>
</organism>
<dbReference type="SUPFAM" id="SSF118290">
    <property type="entry name" value="WRKY DNA-binding domain"/>
    <property type="match status" value="1"/>
</dbReference>
<dbReference type="InterPro" id="IPR036576">
    <property type="entry name" value="WRKY_dom_sf"/>
</dbReference>
<evidence type="ECO:0000313" key="9">
    <source>
        <dbReference type="RefSeq" id="XP_056861909.1"/>
    </source>
</evidence>
<reference evidence="9" key="2">
    <citation type="submission" date="2025-08" db="UniProtKB">
        <authorList>
            <consortium name="RefSeq"/>
        </authorList>
    </citation>
    <scope>IDENTIFICATION</scope>
    <source>
        <tissue evidence="9">Leaf</tissue>
    </source>
</reference>
<keyword evidence="3" id="KW-0238">DNA-binding</keyword>
<dbReference type="GO" id="GO:0005634">
    <property type="term" value="C:nucleus"/>
    <property type="evidence" value="ECO:0007669"/>
    <property type="project" value="UniProtKB-SubCell"/>
</dbReference>
<evidence type="ECO:0000259" key="7">
    <source>
        <dbReference type="PROSITE" id="PS50811"/>
    </source>
</evidence>
<dbReference type="OrthoDB" id="684963at2759"/>
<keyword evidence="2" id="KW-0805">Transcription regulation</keyword>
<evidence type="ECO:0000313" key="8">
    <source>
        <dbReference type="Proteomes" id="UP000504610"/>
    </source>
</evidence>
<dbReference type="SMART" id="SM00774">
    <property type="entry name" value="WRKY"/>
    <property type="match status" value="1"/>
</dbReference>
<keyword evidence="8" id="KW-1185">Reference proteome</keyword>
<dbReference type="Proteomes" id="UP000504610">
    <property type="component" value="Chromosome 3"/>
</dbReference>